<keyword evidence="7 10" id="KW-0408">Iron</keyword>
<organism evidence="12 13">
    <name type="scientific">Acorus gramineus</name>
    <name type="common">Dwarf sweet flag</name>
    <dbReference type="NCBI Taxonomy" id="55184"/>
    <lineage>
        <taxon>Eukaryota</taxon>
        <taxon>Viridiplantae</taxon>
        <taxon>Streptophyta</taxon>
        <taxon>Embryophyta</taxon>
        <taxon>Tracheophyta</taxon>
        <taxon>Spermatophyta</taxon>
        <taxon>Magnoliopsida</taxon>
        <taxon>Liliopsida</taxon>
        <taxon>Acoraceae</taxon>
        <taxon>Acorus</taxon>
    </lineage>
</organism>
<dbReference type="GO" id="GO:0020037">
    <property type="term" value="F:heme binding"/>
    <property type="evidence" value="ECO:0007669"/>
    <property type="project" value="InterPro"/>
</dbReference>
<evidence type="ECO:0000256" key="10">
    <source>
        <dbReference type="PIRSR" id="PIRSR602401-1"/>
    </source>
</evidence>
<evidence type="ECO:0000256" key="6">
    <source>
        <dbReference type="ARBA" id="ARBA00023002"/>
    </source>
</evidence>
<sequence length="505" mass="57793">MEDWLLITLTVSLLTLVYLLFNTTTTNKKRKLPPGPPTLLENLTWIRTSMFDLAPALRQLQSIYGPIFTISIGFRPLIFITDRDLAHKILIRNGAAFANRPPSLEPNPAIISSPYGPRWRLLRRNLAFEVLQPSRLRSHSNSRKWVLRYLADDLRNQANARGGLCVPVESFRHAMFRLLVLICFGGNVGESVIRDIEEIEGELILHIAKLNVFRSMPGLMKLIFRKRWQKFMQIRRRQEEIYSPLIRARKQSTNNDAAFNYVDSLLQLKLTPEEGGRGLTEREMVHLCSELLFAGTDSTSTALQWIMANVVKYPHVQKKILEEVIRVGGDETEEVKEEDIQRMPYVKAVVLEGLRRHPPAHFLVPHTVSEEVSVDGYIIPKNATFYVTLAEIGWDEKVWKEPMEFRPERFLVNGDEGAEATATAVDITGSREIKMMPFGVGRRICPGMGLALLHLEYFVANLVRDFEWKAVEDEEIDLSEKVEMTVVMKNPLRAKIVPRARVVAQ</sequence>
<dbReference type="PRINTS" id="PR00385">
    <property type="entry name" value="P450"/>
</dbReference>
<reference evidence="12" key="1">
    <citation type="journal article" date="2023" name="Nat. Commun.">
        <title>Diploid and tetraploid genomes of Acorus and the evolution of monocots.</title>
        <authorList>
            <person name="Ma L."/>
            <person name="Liu K.W."/>
            <person name="Li Z."/>
            <person name="Hsiao Y.Y."/>
            <person name="Qi Y."/>
            <person name="Fu T."/>
            <person name="Tang G.D."/>
            <person name="Zhang D."/>
            <person name="Sun W.H."/>
            <person name="Liu D.K."/>
            <person name="Li Y."/>
            <person name="Chen G.Z."/>
            <person name="Liu X.D."/>
            <person name="Liao X.Y."/>
            <person name="Jiang Y.T."/>
            <person name="Yu X."/>
            <person name="Hao Y."/>
            <person name="Huang J."/>
            <person name="Zhao X.W."/>
            <person name="Ke S."/>
            <person name="Chen Y.Y."/>
            <person name="Wu W.L."/>
            <person name="Hsu J.L."/>
            <person name="Lin Y.F."/>
            <person name="Huang M.D."/>
            <person name="Li C.Y."/>
            <person name="Huang L."/>
            <person name="Wang Z.W."/>
            <person name="Zhao X."/>
            <person name="Zhong W.Y."/>
            <person name="Peng D.H."/>
            <person name="Ahmad S."/>
            <person name="Lan S."/>
            <person name="Zhang J.S."/>
            <person name="Tsai W.C."/>
            <person name="Van de Peer Y."/>
            <person name="Liu Z.J."/>
        </authorList>
    </citation>
    <scope>NUCLEOTIDE SEQUENCE</scope>
    <source>
        <strain evidence="12">SCP</strain>
    </source>
</reference>
<dbReference type="PANTHER" id="PTHR24298">
    <property type="entry name" value="FLAVONOID 3'-MONOOXYGENASE-RELATED"/>
    <property type="match status" value="1"/>
</dbReference>
<keyword evidence="13" id="KW-1185">Reference proteome</keyword>
<feature type="binding site" description="axial binding residue" evidence="10">
    <location>
        <position position="445"/>
    </location>
    <ligand>
        <name>heme</name>
        <dbReference type="ChEBI" id="CHEBI:30413"/>
    </ligand>
    <ligandPart>
        <name>Fe</name>
        <dbReference type="ChEBI" id="CHEBI:18248"/>
    </ligandPart>
</feature>
<protein>
    <submittedName>
        <fullName evidence="12">Cytochrome P450 89A9</fullName>
    </submittedName>
</protein>
<dbReference type="Gene3D" id="1.10.630.10">
    <property type="entry name" value="Cytochrome P450"/>
    <property type="match status" value="1"/>
</dbReference>
<dbReference type="SUPFAM" id="SSF48264">
    <property type="entry name" value="Cytochrome P450"/>
    <property type="match status" value="1"/>
</dbReference>
<keyword evidence="8 11" id="KW-0503">Monooxygenase</keyword>
<evidence type="ECO:0000256" key="7">
    <source>
        <dbReference type="ARBA" id="ARBA00023004"/>
    </source>
</evidence>
<dbReference type="InterPro" id="IPR036396">
    <property type="entry name" value="Cyt_P450_sf"/>
</dbReference>
<dbReference type="InterPro" id="IPR002401">
    <property type="entry name" value="Cyt_P450_E_grp-I"/>
</dbReference>
<evidence type="ECO:0000256" key="2">
    <source>
        <dbReference type="ARBA" id="ARBA00022617"/>
    </source>
</evidence>
<dbReference type="PROSITE" id="PS00086">
    <property type="entry name" value="CYTOCHROME_P450"/>
    <property type="match status" value="1"/>
</dbReference>
<keyword evidence="9" id="KW-0472">Membrane</keyword>
<dbReference type="FunFam" id="1.10.630.10:FF:000012">
    <property type="entry name" value="Cytochrome P450 family protein"/>
    <property type="match status" value="1"/>
</dbReference>
<dbReference type="InterPro" id="IPR051103">
    <property type="entry name" value="Plant_metabolite_P450s"/>
</dbReference>
<dbReference type="AlphaFoldDB" id="A0AAV9BCW1"/>
<gene>
    <name evidence="12" type="ORF">QJS04_geneDACA013146</name>
</gene>
<proteinExistence type="inferred from homology"/>
<dbReference type="Proteomes" id="UP001179952">
    <property type="component" value="Unassembled WGS sequence"/>
</dbReference>
<keyword evidence="5" id="KW-1133">Transmembrane helix</keyword>
<evidence type="ECO:0000256" key="1">
    <source>
        <dbReference type="ARBA" id="ARBA00004167"/>
    </source>
</evidence>
<evidence type="ECO:0000256" key="11">
    <source>
        <dbReference type="RuleBase" id="RU000461"/>
    </source>
</evidence>
<reference evidence="12" key="2">
    <citation type="submission" date="2023-06" db="EMBL/GenBank/DDBJ databases">
        <authorList>
            <person name="Ma L."/>
            <person name="Liu K.-W."/>
            <person name="Li Z."/>
            <person name="Hsiao Y.-Y."/>
            <person name="Qi Y."/>
            <person name="Fu T."/>
            <person name="Tang G."/>
            <person name="Zhang D."/>
            <person name="Sun W.-H."/>
            <person name="Liu D.-K."/>
            <person name="Li Y."/>
            <person name="Chen G.-Z."/>
            <person name="Liu X.-D."/>
            <person name="Liao X.-Y."/>
            <person name="Jiang Y.-T."/>
            <person name="Yu X."/>
            <person name="Hao Y."/>
            <person name="Huang J."/>
            <person name="Zhao X.-W."/>
            <person name="Ke S."/>
            <person name="Chen Y.-Y."/>
            <person name="Wu W.-L."/>
            <person name="Hsu J.-L."/>
            <person name="Lin Y.-F."/>
            <person name="Huang M.-D."/>
            <person name="Li C.-Y."/>
            <person name="Huang L."/>
            <person name="Wang Z.-W."/>
            <person name="Zhao X."/>
            <person name="Zhong W.-Y."/>
            <person name="Peng D.-H."/>
            <person name="Ahmad S."/>
            <person name="Lan S."/>
            <person name="Zhang J.-S."/>
            <person name="Tsai W.-C."/>
            <person name="Van De Peer Y."/>
            <person name="Liu Z.-J."/>
        </authorList>
    </citation>
    <scope>NUCLEOTIDE SEQUENCE</scope>
    <source>
        <strain evidence="12">SCP</strain>
        <tissue evidence="12">Leaves</tissue>
    </source>
</reference>
<dbReference type="GO" id="GO:0016020">
    <property type="term" value="C:membrane"/>
    <property type="evidence" value="ECO:0007669"/>
    <property type="project" value="UniProtKB-SubCell"/>
</dbReference>
<comment type="caution">
    <text evidence="12">The sequence shown here is derived from an EMBL/GenBank/DDBJ whole genome shotgun (WGS) entry which is preliminary data.</text>
</comment>
<evidence type="ECO:0000256" key="8">
    <source>
        <dbReference type="ARBA" id="ARBA00023033"/>
    </source>
</evidence>
<evidence type="ECO:0000256" key="5">
    <source>
        <dbReference type="ARBA" id="ARBA00022989"/>
    </source>
</evidence>
<dbReference type="EMBL" id="JAUJYN010000004">
    <property type="protein sequence ID" value="KAK1274119.1"/>
    <property type="molecule type" value="Genomic_DNA"/>
</dbReference>
<accession>A0AAV9BCW1</accession>
<evidence type="ECO:0000256" key="9">
    <source>
        <dbReference type="ARBA" id="ARBA00023136"/>
    </source>
</evidence>
<dbReference type="GO" id="GO:0016709">
    <property type="term" value="F:oxidoreductase activity, acting on paired donors, with incorporation or reduction of molecular oxygen, NAD(P)H as one donor, and incorporation of one atom of oxygen"/>
    <property type="evidence" value="ECO:0007669"/>
    <property type="project" value="TreeGrafter"/>
</dbReference>
<evidence type="ECO:0000256" key="4">
    <source>
        <dbReference type="ARBA" id="ARBA00022723"/>
    </source>
</evidence>
<dbReference type="PANTHER" id="PTHR24298:SF800">
    <property type="entry name" value="CYTOCHROME P450 89A2-RELATED"/>
    <property type="match status" value="1"/>
</dbReference>
<comment type="cofactor">
    <cofactor evidence="10">
        <name>heme</name>
        <dbReference type="ChEBI" id="CHEBI:30413"/>
    </cofactor>
</comment>
<keyword evidence="6 11" id="KW-0560">Oxidoreductase</keyword>
<name>A0AAV9BCW1_ACOGR</name>
<dbReference type="GO" id="GO:0005506">
    <property type="term" value="F:iron ion binding"/>
    <property type="evidence" value="ECO:0007669"/>
    <property type="project" value="InterPro"/>
</dbReference>
<dbReference type="CDD" id="cd11075">
    <property type="entry name" value="CYP77_89"/>
    <property type="match status" value="1"/>
</dbReference>
<comment type="similarity">
    <text evidence="11">Belongs to the cytochrome P450 family.</text>
</comment>
<keyword evidence="3" id="KW-0812">Transmembrane</keyword>
<evidence type="ECO:0000313" key="13">
    <source>
        <dbReference type="Proteomes" id="UP001179952"/>
    </source>
</evidence>
<dbReference type="PRINTS" id="PR00463">
    <property type="entry name" value="EP450I"/>
</dbReference>
<dbReference type="InterPro" id="IPR001128">
    <property type="entry name" value="Cyt_P450"/>
</dbReference>
<evidence type="ECO:0000256" key="3">
    <source>
        <dbReference type="ARBA" id="ARBA00022692"/>
    </source>
</evidence>
<dbReference type="InterPro" id="IPR017972">
    <property type="entry name" value="Cyt_P450_CS"/>
</dbReference>
<evidence type="ECO:0000313" key="12">
    <source>
        <dbReference type="EMBL" id="KAK1274119.1"/>
    </source>
</evidence>
<dbReference type="Pfam" id="PF00067">
    <property type="entry name" value="p450"/>
    <property type="match status" value="1"/>
</dbReference>
<keyword evidence="4 10" id="KW-0479">Metal-binding</keyword>
<keyword evidence="2 10" id="KW-0349">Heme</keyword>
<comment type="subcellular location">
    <subcellularLocation>
        <location evidence="1">Membrane</location>
        <topology evidence="1">Single-pass membrane protein</topology>
    </subcellularLocation>
</comment>